<dbReference type="AlphaFoldDB" id="A0A7X6HC61"/>
<gene>
    <name evidence="1" type="ORF">HGG74_02535</name>
</gene>
<evidence type="ECO:0000313" key="1">
    <source>
        <dbReference type="EMBL" id="NKX53433.1"/>
    </source>
</evidence>
<comment type="caution">
    <text evidence="1">The sequence shown here is derived from an EMBL/GenBank/DDBJ whole genome shotgun (WGS) entry which is preliminary data.</text>
</comment>
<dbReference type="Pfam" id="PF05768">
    <property type="entry name" value="Glrx-like"/>
    <property type="match status" value="1"/>
</dbReference>
<protein>
    <submittedName>
        <fullName evidence="1">Glutaredoxin family protein</fullName>
    </submittedName>
</protein>
<dbReference type="InterPro" id="IPR008554">
    <property type="entry name" value="Glutaredoxin-like"/>
</dbReference>
<dbReference type="InterPro" id="IPR036249">
    <property type="entry name" value="Thioredoxin-like_sf"/>
</dbReference>
<dbReference type="Proteomes" id="UP000544090">
    <property type="component" value="Unassembled WGS sequence"/>
</dbReference>
<organism evidence="1 2">
    <name type="scientific">Arthrobacter mobilis</name>
    <dbReference type="NCBI Taxonomy" id="2724944"/>
    <lineage>
        <taxon>Bacteria</taxon>
        <taxon>Bacillati</taxon>
        <taxon>Actinomycetota</taxon>
        <taxon>Actinomycetes</taxon>
        <taxon>Micrococcales</taxon>
        <taxon>Micrococcaceae</taxon>
        <taxon>Arthrobacter</taxon>
    </lineage>
</organism>
<accession>A0A7X6HC61</accession>
<dbReference type="EMBL" id="JAAZSQ010000002">
    <property type="protein sequence ID" value="NKX53433.1"/>
    <property type="molecule type" value="Genomic_DNA"/>
</dbReference>
<dbReference type="RefSeq" id="WP_168484788.1">
    <property type="nucleotide sequence ID" value="NZ_JAAZSQ010000002.1"/>
</dbReference>
<dbReference type="SUPFAM" id="SSF52833">
    <property type="entry name" value="Thioredoxin-like"/>
    <property type="match status" value="1"/>
</dbReference>
<keyword evidence="2" id="KW-1185">Reference proteome</keyword>
<dbReference type="Gene3D" id="3.40.30.10">
    <property type="entry name" value="Glutaredoxin"/>
    <property type="match status" value="1"/>
</dbReference>
<evidence type="ECO:0000313" key="2">
    <source>
        <dbReference type="Proteomes" id="UP000544090"/>
    </source>
</evidence>
<reference evidence="1 2" key="1">
    <citation type="submission" date="2020-04" db="EMBL/GenBank/DDBJ databases">
        <title>Arthrobacter sp. nov.</title>
        <authorList>
            <person name="Liu S."/>
        </authorList>
    </citation>
    <scope>NUCLEOTIDE SEQUENCE [LARGE SCALE GENOMIC DNA]</scope>
    <source>
        <strain evidence="1 2">E918</strain>
    </source>
</reference>
<proteinExistence type="predicted"/>
<sequence>MTQSQDPRPPAPKPRHELVLLTKPGCHLCVAARETVAAVAGELGLPWEEKSILDDPALEARFAEEIPVVMIDGVQRDFWHIDPARLRRLLSA</sequence>
<name>A0A7X6HC61_9MICC</name>